<evidence type="ECO:0000256" key="3">
    <source>
        <dbReference type="ARBA" id="ARBA00023163"/>
    </source>
</evidence>
<keyword evidence="2 4" id="KW-0238">DNA-binding</keyword>
<evidence type="ECO:0000259" key="5">
    <source>
        <dbReference type="PROSITE" id="PS50977"/>
    </source>
</evidence>
<dbReference type="RefSeq" id="WP_014802200.1">
    <property type="nucleotide sequence ID" value="NC_018020.1"/>
</dbReference>
<dbReference type="GO" id="GO:0003677">
    <property type="term" value="F:DNA binding"/>
    <property type="evidence" value="ECO:0007669"/>
    <property type="project" value="UniProtKB-UniRule"/>
</dbReference>
<dbReference type="STRING" id="869212.Turpa_1033"/>
<dbReference type="InterPro" id="IPR009057">
    <property type="entry name" value="Homeodomain-like_sf"/>
</dbReference>
<evidence type="ECO:0000256" key="2">
    <source>
        <dbReference type="ARBA" id="ARBA00023125"/>
    </source>
</evidence>
<feature type="domain" description="HTH tetR-type" evidence="5">
    <location>
        <begin position="5"/>
        <end position="65"/>
    </location>
</feature>
<name>I4B325_TURPD</name>
<keyword evidence="3" id="KW-0804">Transcription</keyword>
<accession>I4B325</accession>
<keyword evidence="7" id="KW-1185">Reference proteome</keyword>
<evidence type="ECO:0000313" key="7">
    <source>
        <dbReference type="Proteomes" id="UP000006048"/>
    </source>
</evidence>
<reference evidence="6 7" key="1">
    <citation type="submission" date="2012-06" db="EMBL/GenBank/DDBJ databases">
        <title>The complete chromosome of genome of Turneriella parva DSM 21527.</title>
        <authorList>
            <consortium name="US DOE Joint Genome Institute (JGI-PGF)"/>
            <person name="Lucas S."/>
            <person name="Han J."/>
            <person name="Lapidus A."/>
            <person name="Bruce D."/>
            <person name="Goodwin L."/>
            <person name="Pitluck S."/>
            <person name="Peters L."/>
            <person name="Kyrpides N."/>
            <person name="Mavromatis K."/>
            <person name="Ivanova N."/>
            <person name="Mikhailova N."/>
            <person name="Chertkov O."/>
            <person name="Detter J.C."/>
            <person name="Tapia R."/>
            <person name="Han C."/>
            <person name="Land M."/>
            <person name="Hauser L."/>
            <person name="Markowitz V."/>
            <person name="Cheng J.-F."/>
            <person name="Hugenholtz P."/>
            <person name="Woyke T."/>
            <person name="Wu D."/>
            <person name="Gronow S."/>
            <person name="Wellnitz S."/>
            <person name="Brambilla E."/>
            <person name="Klenk H.-P."/>
            <person name="Eisen J.A."/>
        </authorList>
    </citation>
    <scope>NUCLEOTIDE SEQUENCE [LARGE SCALE GENOMIC DNA]</scope>
    <source>
        <strain evidence="7">ATCC BAA-1111 / DSM 21527 / NCTC 11395 / H</strain>
    </source>
</reference>
<dbReference type="SUPFAM" id="SSF48498">
    <property type="entry name" value="Tetracyclin repressor-like, C-terminal domain"/>
    <property type="match status" value="1"/>
</dbReference>
<dbReference type="HOGENOM" id="CLU_069356_43_2_12"/>
<sequence>MPRANLNREKVYAAAAWLANKRGFAALSLKDIAAHLNVKPPSLFKHVRDLGEIKDALAVSGMSKLSAAIASAAEESASNRLEHILFAYRDFAKEFPGEYDAFQETHVKRSAKVYKAAEQMLAVFASALSERLTADEKVHALRFMRSAVHGFVMLEKHGGFGLAQNVDESFRIIVQQLVALYAV</sequence>
<dbReference type="Pfam" id="PF13305">
    <property type="entry name" value="TetR_C_33"/>
    <property type="match status" value="1"/>
</dbReference>
<dbReference type="EMBL" id="CP002959">
    <property type="protein sequence ID" value="AFM11682.1"/>
    <property type="molecule type" value="Genomic_DNA"/>
</dbReference>
<protein>
    <submittedName>
        <fullName evidence="6">Transcriptional regulator, TetR family</fullName>
    </submittedName>
</protein>
<dbReference type="InterPro" id="IPR025996">
    <property type="entry name" value="MT1864/Rv1816-like_C"/>
</dbReference>
<evidence type="ECO:0000313" key="6">
    <source>
        <dbReference type="EMBL" id="AFM11682.1"/>
    </source>
</evidence>
<dbReference type="Pfam" id="PF00440">
    <property type="entry name" value="TetR_N"/>
    <property type="match status" value="1"/>
</dbReference>
<feature type="DNA-binding region" description="H-T-H motif" evidence="4">
    <location>
        <begin position="28"/>
        <end position="47"/>
    </location>
</feature>
<keyword evidence="1" id="KW-0805">Transcription regulation</keyword>
<organism evidence="6 7">
    <name type="scientific">Turneriella parva (strain ATCC BAA-1111 / DSM 21527 / NCTC 11395 / H)</name>
    <name type="common">Leptospira parva</name>
    <dbReference type="NCBI Taxonomy" id="869212"/>
    <lineage>
        <taxon>Bacteria</taxon>
        <taxon>Pseudomonadati</taxon>
        <taxon>Spirochaetota</taxon>
        <taxon>Spirochaetia</taxon>
        <taxon>Leptospirales</taxon>
        <taxon>Leptospiraceae</taxon>
        <taxon>Turneriella</taxon>
    </lineage>
</organism>
<dbReference type="Gene3D" id="1.10.357.10">
    <property type="entry name" value="Tetracycline Repressor, domain 2"/>
    <property type="match status" value="1"/>
</dbReference>
<dbReference type="SUPFAM" id="SSF46689">
    <property type="entry name" value="Homeodomain-like"/>
    <property type="match status" value="1"/>
</dbReference>
<evidence type="ECO:0000256" key="4">
    <source>
        <dbReference type="PROSITE-ProRule" id="PRU00335"/>
    </source>
</evidence>
<dbReference type="Proteomes" id="UP000006048">
    <property type="component" value="Chromosome"/>
</dbReference>
<dbReference type="Gene3D" id="1.10.10.60">
    <property type="entry name" value="Homeodomain-like"/>
    <property type="match status" value="1"/>
</dbReference>
<dbReference type="OrthoDB" id="9785164at2"/>
<gene>
    <name evidence="6" type="ordered locus">Turpa_1033</name>
</gene>
<dbReference type="InterPro" id="IPR036271">
    <property type="entry name" value="Tet_transcr_reg_TetR-rel_C_sf"/>
</dbReference>
<dbReference type="PROSITE" id="PS50977">
    <property type="entry name" value="HTH_TETR_2"/>
    <property type="match status" value="1"/>
</dbReference>
<evidence type="ECO:0000256" key="1">
    <source>
        <dbReference type="ARBA" id="ARBA00023015"/>
    </source>
</evidence>
<dbReference type="InterPro" id="IPR001647">
    <property type="entry name" value="HTH_TetR"/>
</dbReference>
<dbReference type="AlphaFoldDB" id="I4B325"/>
<dbReference type="KEGG" id="tpx:Turpa_1033"/>
<proteinExistence type="predicted"/>